<dbReference type="AlphaFoldDB" id="A0AA39IX78"/>
<proteinExistence type="predicted"/>
<keyword evidence="2" id="KW-1185">Reference proteome</keyword>
<name>A0AA39IX78_9AGAR</name>
<sequence>MGYAPDQLKVLSLVNTFFRDTADLHQFKSITANLLCDLGACIWLDLPLAFPYLNSLNIVDYVAPWHRRNFLHWGQQHVGGHHMQGIRMESNDEDLVKNCLEALVNMDWYRRVVILEIRSSSNVIEIVGSPSIHLPGTLLVLVELMINCADDDLQPMQTILNIKQCLALTHLKRVSPVYQWINVAHHLCSDKFPVFKELQVLLYPSPMLSPYGDLRLMQRLLRDIFSSDQNNFSIFHPKPNACKAPSHRYSLHEIESAHPNNGSAKKSGKPFMSSETEQLSKESMICSNVTERGKVSSERTRKSVCLVSPVSETKRSRSRLLKSIRLCGIGPIDSGLEDMNTQLRQIRDTPYTEKRQRPHCWFTIQCGHVVICKADNSEHGFAYDH</sequence>
<dbReference type="Proteomes" id="UP001175226">
    <property type="component" value="Unassembled WGS sequence"/>
</dbReference>
<protein>
    <submittedName>
        <fullName evidence="1">Uncharacterized protein</fullName>
    </submittedName>
</protein>
<reference evidence="1" key="1">
    <citation type="submission" date="2023-06" db="EMBL/GenBank/DDBJ databases">
        <authorList>
            <consortium name="Lawrence Berkeley National Laboratory"/>
            <person name="Ahrendt S."/>
            <person name="Sahu N."/>
            <person name="Indic B."/>
            <person name="Wong-Bajracharya J."/>
            <person name="Merenyi Z."/>
            <person name="Ke H.-M."/>
            <person name="Monk M."/>
            <person name="Kocsube S."/>
            <person name="Drula E."/>
            <person name="Lipzen A."/>
            <person name="Balint B."/>
            <person name="Henrissat B."/>
            <person name="Andreopoulos B."/>
            <person name="Martin F.M."/>
            <person name="Harder C.B."/>
            <person name="Rigling D."/>
            <person name="Ford K.L."/>
            <person name="Foster G.D."/>
            <person name="Pangilinan J."/>
            <person name="Papanicolaou A."/>
            <person name="Barry K."/>
            <person name="LaButti K."/>
            <person name="Viragh M."/>
            <person name="Koriabine M."/>
            <person name="Yan M."/>
            <person name="Riley R."/>
            <person name="Champramary S."/>
            <person name="Plett K.L."/>
            <person name="Tsai I.J."/>
            <person name="Slot J."/>
            <person name="Sipos G."/>
            <person name="Plett J."/>
            <person name="Nagy L.G."/>
            <person name="Grigoriev I.V."/>
        </authorList>
    </citation>
    <scope>NUCLEOTIDE SEQUENCE</scope>
    <source>
        <strain evidence="1">FPL87.14</strain>
    </source>
</reference>
<comment type="caution">
    <text evidence="1">The sequence shown here is derived from an EMBL/GenBank/DDBJ whole genome shotgun (WGS) entry which is preliminary data.</text>
</comment>
<organism evidence="1 2">
    <name type="scientific">Armillaria borealis</name>
    <dbReference type="NCBI Taxonomy" id="47425"/>
    <lineage>
        <taxon>Eukaryota</taxon>
        <taxon>Fungi</taxon>
        <taxon>Dikarya</taxon>
        <taxon>Basidiomycota</taxon>
        <taxon>Agaricomycotina</taxon>
        <taxon>Agaricomycetes</taxon>
        <taxon>Agaricomycetidae</taxon>
        <taxon>Agaricales</taxon>
        <taxon>Marasmiineae</taxon>
        <taxon>Physalacriaceae</taxon>
        <taxon>Armillaria</taxon>
    </lineage>
</organism>
<evidence type="ECO:0000313" key="2">
    <source>
        <dbReference type="Proteomes" id="UP001175226"/>
    </source>
</evidence>
<dbReference type="EMBL" id="JAUEPT010000143">
    <property type="protein sequence ID" value="KAK0430558.1"/>
    <property type="molecule type" value="Genomic_DNA"/>
</dbReference>
<gene>
    <name evidence="1" type="ORF">EV421DRAFT_1743927</name>
</gene>
<accession>A0AA39IX78</accession>
<evidence type="ECO:0000313" key="1">
    <source>
        <dbReference type="EMBL" id="KAK0430558.1"/>
    </source>
</evidence>